<comment type="caution">
    <text evidence="1">The sequence shown here is derived from an EMBL/GenBank/DDBJ whole genome shotgun (WGS) entry which is preliminary data.</text>
</comment>
<organism evidence="1 2">
    <name type="scientific">Meloidogyne enterolobii</name>
    <name type="common">Root-knot nematode worm</name>
    <name type="synonym">Meloidogyne mayaguensis</name>
    <dbReference type="NCBI Taxonomy" id="390850"/>
    <lineage>
        <taxon>Eukaryota</taxon>
        <taxon>Metazoa</taxon>
        <taxon>Ecdysozoa</taxon>
        <taxon>Nematoda</taxon>
        <taxon>Chromadorea</taxon>
        <taxon>Rhabditida</taxon>
        <taxon>Tylenchina</taxon>
        <taxon>Tylenchomorpha</taxon>
        <taxon>Tylenchoidea</taxon>
        <taxon>Meloidogynidae</taxon>
        <taxon>Meloidogyninae</taxon>
        <taxon>Meloidogyne</taxon>
    </lineage>
</organism>
<dbReference type="EMBL" id="CAVMJV010000348">
    <property type="protein sequence ID" value="CAK5129938.1"/>
    <property type="molecule type" value="Genomic_DNA"/>
</dbReference>
<reference evidence="1" key="1">
    <citation type="submission" date="2023-11" db="EMBL/GenBank/DDBJ databases">
        <authorList>
            <person name="Poullet M."/>
        </authorList>
    </citation>
    <scope>NUCLEOTIDE SEQUENCE</scope>
    <source>
        <strain evidence="1">E1834</strain>
    </source>
</reference>
<protein>
    <submittedName>
        <fullName evidence="1">Uncharacterized protein</fullName>
    </submittedName>
</protein>
<keyword evidence="2" id="KW-1185">Reference proteome</keyword>
<evidence type="ECO:0000313" key="2">
    <source>
        <dbReference type="Proteomes" id="UP001497535"/>
    </source>
</evidence>
<gene>
    <name evidence="1" type="ORF">MENTE1834_LOCUS49302</name>
</gene>
<dbReference type="Proteomes" id="UP001497535">
    <property type="component" value="Unassembled WGS sequence"/>
</dbReference>
<accession>A0ACB1BBE5</accession>
<evidence type="ECO:0000313" key="1">
    <source>
        <dbReference type="EMBL" id="CAK5129938.1"/>
    </source>
</evidence>
<name>A0ACB1BBE5_MELEN</name>
<proteinExistence type="predicted"/>
<sequence length="245" mass="28890">MLPFILYFLLSFALMSFDLIQNNSKGPFCTLFTILYIALCQFFMDIEDFLMIRGSLMIAAMKQISLSIDIDELTSEDFTKIKDDSHLQIPNFFNRFAFIFDPSTLIFGPFITYTQFLEMKYTLEQELRECNYYNLLLRVLHSFWHLIIAMFFLLLSTCFVDTDILSSFYILPSWFIQFTKALAFRYSHYFVSYFATSIVFIGGASFSFEIVRWTSVEWPRSLAQVASVWNIPMHSFLHKCTLLFN</sequence>